<comment type="caution">
    <text evidence="1">The sequence shown here is derived from an EMBL/GenBank/DDBJ whole genome shotgun (WGS) entry which is preliminary data.</text>
</comment>
<dbReference type="AlphaFoldDB" id="A0A8S1M6E4"/>
<organism evidence="1 2">
    <name type="scientific">Paramecium sonneborni</name>
    <dbReference type="NCBI Taxonomy" id="65129"/>
    <lineage>
        <taxon>Eukaryota</taxon>
        <taxon>Sar</taxon>
        <taxon>Alveolata</taxon>
        <taxon>Ciliophora</taxon>
        <taxon>Intramacronucleata</taxon>
        <taxon>Oligohymenophorea</taxon>
        <taxon>Peniculida</taxon>
        <taxon>Parameciidae</taxon>
        <taxon>Paramecium</taxon>
    </lineage>
</organism>
<gene>
    <name evidence="1" type="ORF">PSON_ATCC_30995.1.T0340062</name>
</gene>
<sequence length="40" mass="4717">MKHLDQQQYQLLQIQWKIEPSTGNTILHKAQPVNNSFIII</sequence>
<accession>A0A8S1M6E4</accession>
<evidence type="ECO:0000313" key="2">
    <source>
        <dbReference type="Proteomes" id="UP000692954"/>
    </source>
</evidence>
<evidence type="ECO:0000313" key="1">
    <source>
        <dbReference type="EMBL" id="CAD8075870.1"/>
    </source>
</evidence>
<protein>
    <submittedName>
        <fullName evidence="1">Uncharacterized protein</fullName>
    </submittedName>
</protein>
<dbReference type="Proteomes" id="UP000692954">
    <property type="component" value="Unassembled WGS sequence"/>
</dbReference>
<dbReference type="EMBL" id="CAJJDN010000034">
    <property type="protein sequence ID" value="CAD8075870.1"/>
    <property type="molecule type" value="Genomic_DNA"/>
</dbReference>
<name>A0A8S1M6E4_9CILI</name>
<keyword evidence="2" id="KW-1185">Reference proteome</keyword>
<proteinExistence type="predicted"/>
<reference evidence="1" key="1">
    <citation type="submission" date="2021-01" db="EMBL/GenBank/DDBJ databases">
        <authorList>
            <consortium name="Genoscope - CEA"/>
            <person name="William W."/>
        </authorList>
    </citation>
    <scope>NUCLEOTIDE SEQUENCE</scope>
</reference>